<dbReference type="EC" id="2.5.1.56" evidence="2"/>
<dbReference type="InterPro" id="IPR013785">
    <property type="entry name" value="Aldolase_TIM"/>
</dbReference>
<feature type="domain" description="AFP-like" evidence="1">
    <location>
        <begin position="282"/>
        <end position="335"/>
    </location>
</feature>
<dbReference type="EMBL" id="JGDJ01000263">
    <property type="protein sequence ID" value="EXZ26956.1"/>
    <property type="molecule type" value="Genomic_DNA"/>
</dbReference>
<keyword evidence="2" id="KW-0808">Transferase</keyword>
<evidence type="ECO:0000259" key="1">
    <source>
        <dbReference type="PROSITE" id="PS50844"/>
    </source>
</evidence>
<dbReference type="PATRIC" id="fig|1339327.3.peg.4405"/>
<dbReference type="PANTHER" id="PTHR42966:SF1">
    <property type="entry name" value="SIALIC ACID SYNTHASE"/>
    <property type="match status" value="1"/>
</dbReference>
<dbReference type="InterPro" id="IPR051690">
    <property type="entry name" value="PseI-like"/>
</dbReference>
<evidence type="ECO:0000313" key="2">
    <source>
        <dbReference type="EMBL" id="EXZ26956.1"/>
    </source>
</evidence>
<dbReference type="Proteomes" id="UP000022082">
    <property type="component" value="Unassembled WGS sequence"/>
</dbReference>
<dbReference type="InterPro" id="IPR036732">
    <property type="entry name" value="AFP_Neu5c_C_sf"/>
</dbReference>
<evidence type="ECO:0000313" key="3">
    <source>
        <dbReference type="Proteomes" id="UP000022082"/>
    </source>
</evidence>
<name>A0A016AET3_BACFG</name>
<dbReference type="NCBIfam" id="TIGR03569">
    <property type="entry name" value="NeuB_NnaB"/>
    <property type="match status" value="1"/>
</dbReference>
<sequence length="335" mass="37306">MHTLIIAEAGVNHNGSIALAKKLIDVASEAGVDYVKFQTFKTENLVSLSAPKAEYQRRNMPDTDCSQYSMLKKLELSVDQHFELIEYCKLKGVRFLSTAFDMDSLRFLSGLHLGLWKIPSGEITNYPYIKFIAEQKEPVILSTGMSTVEEIQSAISLLNRFGVKTDQITILHCNTEYPTPMCDVNLKAMCKLHEEFGIRTGYSDHTVGIEIPLAAVALGATVIEKHFTLDRCMEGPDHKASLEPSELKQMVSAIRNVEEALGREEKVVSLSESGNRIVARKSIVAARDIRKGEPLTEENLTVKRPGTGISPMQWESVIGTEACRSFKKDDLIVLQ</sequence>
<dbReference type="GO" id="GO:0016051">
    <property type="term" value="P:carbohydrate biosynthetic process"/>
    <property type="evidence" value="ECO:0007669"/>
    <property type="project" value="InterPro"/>
</dbReference>
<accession>A0A016AET3</accession>
<dbReference type="PROSITE" id="PS50844">
    <property type="entry name" value="AFP_LIKE"/>
    <property type="match status" value="1"/>
</dbReference>
<dbReference type="GO" id="GO:0047444">
    <property type="term" value="F:N-acylneuraminate-9-phosphate synthase activity"/>
    <property type="evidence" value="ECO:0007669"/>
    <property type="project" value="TreeGrafter"/>
</dbReference>
<dbReference type="SUPFAM" id="SSF51569">
    <property type="entry name" value="Aldolase"/>
    <property type="match status" value="1"/>
</dbReference>
<comment type="caution">
    <text evidence="2">The sequence shown here is derived from an EMBL/GenBank/DDBJ whole genome shotgun (WGS) entry which is preliminary data.</text>
</comment>
<dbReference type="Pfam" id="PF08666">
    <property type="entry name" value="SAF"/>
    <property type="match status" value="1"/>
</dbReference>
<dbReference type="InterPro" id="IPR013132">
    <property type="entry name" value="PseI/NeuA/B-like_N"/>
</dbReference>
<dbReference type="AlphaFoldDB" id="A0A016AET3"/>
<reference evidence="2 3" key="1">
    <citation type="submission" date="2014-02" db="EMBL/GenBank/DDBJ databases">
        <authorList>
            <person name="Sears C."/>
            <person name="Carroll K."/>
            <person name="Sack B.R."/>
            <person name="Qadri F."/>
            <person name="Myers L.L."/>
            <person name="Chung G.-T."/>
            <person name="Escheverria P."/>
            <person name="Fraser C.M."/>
            <person name="Sadzewicz L."/>
            <person name="Shefchek K.A."/>
            <person name="Tallon L."/>
            <person name="Das S.P."/>
            <person name="Daugherty S."/>
            <person name="Mongodin E.F."/>
        </authorList>
    </citation>
    <scope>NUCLEOTIDE SEQUENCE [LARGE SCALE GENOMIC DNA]</scope>
    <source>
        <strain evidence="2 3">S36L11</strain>
    </source>
</reference>
<dbReference type="InterPro" id="IPR006190">
    <property type="entry name" value="SAF_AFP_Neu5Ac"/>
</dbReference>
<dbReference type="Gene3D" id="3.90.1210.10">
    <property type="entry name" value="Antifreeze-like/N-acetylneuraminic acid synthase C-terminal domain"/>
    <property type="match status" value="1"/>
</dbReference>
<dbReference type="Pfam" id="PF03102">
    <property type="entry name" value="NeuB"/>
    <property type="match status" value="1"/>
</dbReference>
<proteinExistence type="predicted"/>
<dbReference type="CDD" id="cd11615">
    <property type="entry name" value="SAF_NeuB_like"/>
    <property type="match status" value="1"/>
</dbReference>
<dbReference type="InterPro" id="IPR057736">
    <property type="entry name" value="SAF_PseI/NeuA/NeuB"/>
</dbReference>
<dbReference type="SMR" id="A0A016AET3"/>
<protein>
    <submittedName>
        <fullName evidence="2">N-acetylneuraminate synthase</fullName>
        <ecNumber evidence="2">2.5.1.56</ecNumber>
    </submittedName>
</protein>
<dbReference type="Gene3D" id="3.20.20.70">
    <property type="entry name" value="Aldolase class I"/>
    <property type="match status" value="1"/>
</dbReference>
<dbReference type="InterPro" id="IPR020007">
    <property type="entry name" value="NeuB/NeuA"/>
</dbReference>
<organism evidence="2 3">
    <name type="scientific">Bacteroides fragilis str. S36L11</name>
    <dbReference type="NCBI Taxonomy" id="1339327"/>
    <lineage>
        <taxon>Bacteria</taxon>
        <taxon>Pseudomonadati</taxon>
        <taxon>Bacteroidota</taxon>
        <taxon>Bacteroidia</taxon>
        <taxon>Bacteroidales</taxon>
        <taxon>Bacteroidaceae</taxon>
        <taxon>Bacteroides</taxon>
    </lineage>
</organism>
<dbReference type="GO" id="GO:0050462">
    <property type="term" value="F:N-acetylneuraminate synthase activity"/>
    <property type="evidence" value="ECO:0007669"/>
    <property type="project" value="UniProtKB-EC"/>
</dbReference>
<dbReference type="SMART" id="SM00858">
    <property type="entry name" value="SAF"/>
    <property type="match status" value="1"/>
</dbReference>
<dbReference type="PANTHER" id="PTHR42966">
    <property type="entry name" value="N-ACETYLNEURAMINATE SYNTHASE"/>
    <property type="match status" value="1"/>
</dbReference>
<dbReference type="InterPro" id="IPR013974">
    <property type="entry name" value="SAF"/>
</dbReference>
<gene>
    <name evidence="2" type="primary">neuB</name>
    <name evidence="2" type="ORF">M136_3876</name>
</gene>
<dbReference type="SUPFAM" id="SSF51269">
    <property type="entry name" value="AFP III-like domain"/>
    <property type="match status" value="1"/>
</dbReference>
<dbReference type="RefSeq" id="WP_005798411.1">
    <property type="nucleotide sequence ID" value="NZ_JGDJ01000263.1"/>
</dbReference>